<proteinExistence type="predicted"/>
<feature type="compositionally biased region" description="Basic and acidic residues" evidence="1">
    <location>
        <begin position="182"/>
        <end position="193"/>
    </location>
</feature>
<evidence type="ECO:0000256" key="1">
    <source>
        <dbReference type="SAM" id="MobiDB-lite"/>
    </source>
</evidence>
<accession>A0A3P8M4D7</accession>
<feature type="region of interest" description="Disordered" evidence="1">
    <location>
        <begin position="166"/>
        <end position="216"/>
    </location>
</feature>
<dbReference type="KEGG" id="rtg:NCTC13098_05936"/>
<organism evidence="2 4">
    <name type="scientific">Raoultella terrigena</name>
    <name type="common">Klebsiella terrigena</name>
    <dbReference type="NCBI Taxonomy" id="577"/>
    <lineage>
        <taxon>Bacteria</taxon>
        <taxon>Pseudomonadati</taxon>
        <taxon>Pseudomonadota</taxon>
        <taxon>Gammaproteobacteria</taxon>
        <taxon>Enterobacterales</taxon>
        <taxon>Enterobacteriaceae</taxon>
        <taxon>Klebsiella/Raoultella group</taxon>
        <taxon>Raoultella</taxon>
    </lineage>
</organism>
<evidence type="ECO:0000313" key="5">
    <source>
        <dbReference type="Proteomes" id="UP000339249"/>
    </source>
</evidence>
<dbReference type="EMBL" id="CABDVU010000001">
    <property type="protein sequence ID" value="VTN14328.1"/>
    <property type="molecule type" value="Genomic_DNA"/>
</dbReference>
<gene>
    <name evidence="2" type="ORF">NCTC13098_05936</name>
    <name evidence="3" type="ORF">NCTC9185_06389</name>
</gene>
<reference evidence="2 4" key="1">
    <citation type="submission" date="2018-12" db="EMBL/GenBank/DDBJ databases">
        <authorList>
            <consortium name="Pathogen Informatics"/>
        </authorList>
    </citation>
    <scope>NUCLEOTIDE SEQUENCE [LARGE SCALE GENOMIC DNA]</scope>
    <source>
        <strain evidence="2 4">NCTC13098</strain>
        <strain evidence="3 5">NCTC9185</strain>
    </source>
</reference>
<dbReference type="Proteomes" id="UP000339249">
    <property type="component" value="Unassembled WGS sequence"/>
</dbReference>
<protein>
    <recommendedName>
        <fullName evidence="6">Helix-turn-helix domain-containing protein</fullName>
    </recommendedName>
</protein>
<dbReference type="EMBL" id="LR131271">
    <property type="protein sequence ID" value="VDR29526.1"/>
    <property type="molecule type" value="Genomic_DNA"/>
</dbReference>
<evidence type="ECO:0008006" key="6">
    <source>
        <dbReference type="Google" id="ProtNLM"/>
    </source>
</evidence>
<dbReference type="InterPro" id="IPR036388">
    <property type="entry name" value="WH-like_DNA-bd_sf"/>
</dbReference>
<dbReference type="Gene3D" id="1.10.10.10">
    <property type="entry name" value="Winged helix-like DNA-binding domain superfamily/Winged helix DNA-binding domain"/>
    <property type="match status" value="1"/>
</dbReference>
<evidence type="ECO:0000313" key="4">
    <source>
        <dbReference type="Proteomes" id="UP000274346"/>
    </source>
</evidence>
<dbReference type="Proteomes" id="UP000274346">
    <property type="component" value="Chromosome"/>
</dbReference>
<evidence type="ECO:0000313" key="3">
    <source>
        <dbReference type="EMBL" id="VTN14328.1"/>
    </source>
</evidence>
<sequence>MTEAAKNKPYESMPQPNEDKPITIDTFSYWSIPVARITRFNGVKNDTLIMAVYSHFLGWKKTTGQIRPSQQYIADCCCMGLSTVQKKVKLLEKMGWIKTKPVYKSGSKEILYMDYTVKDPEVILAELNAALVQQGDEKIIIAKTKKSNSTSAESPANGDKVVHVDFKKQAEIPDPQSTTCETGHKTPSIDRRSTGPSREQMEEWDAEQKANGGIPF</sequence>
<name>A0A3P8M4D7_RAOTE</name>
<dbReference type="AlphaFoldDB" id="A0A3P8M4D7"/>
<evidence type="ECO:0000313" key="2">
    <source>
        <dbReference type="EMBL" id="VDR29526.1"/>
    </source>
</evidence>